<protein>
    <recommendedName>
        <fullName evidence="3">Protein OSCP1</fullName>
    </recommendedName>
</protein>
<dbReference type="PANTHER" id="PTHR21439">
    <property type="entry name" value="OXIDORED-NITRO DOMAIN-CONTAINING PROTEIN"/>
    <property type="match status" value="1"/>
</dbReference>
<dbReference type="PANTHER" id="PTHR21439:SF0">
    <property type="entry name" value="PROTEIN OSCP1"/>
    <property type="match status" value="1"/>
</dbReference>
<feature type="compositionally biased region" description="Basic and acidic residues" evidence="1">
    <location>
        <begin position="286"/>
        <end position="316"/>
    </location>
</feature>
<reference evidence="2" key="1">
    <citation type="submission" date="2021-01" db="EMBL/GenBank/DDBJ databases">
        <authorList>
            <person name="Corre E."/>
            <person name="Pelletier E."/>
            <person name="Niang G."/>
            <person name="Scheremetjew M."/>
            <person name="Finn R."/>
            <person name="Kale V."/>
            <person name="Holt S."/>
            <person name="Cochrane G."/>
            <person name="Meng A."/>
            <person name="Brown T."/>
            <person name="Cohen L."/>
        </authorList>
    </citation>
    <scope>NUCLEOTIDE SEQUENCE</scope>
    <source>
        <strain evidence="2">CCMP1381</strain>
    </source>
</reference>
<dbReference type="GO" id="GO:0005886">
    <property type="term" value="C:plasma membrane"/>
    <property type="evidence" value="ECO:0007669"/>
    <property type="project" value="TreeGrafter"/>
</dbReference>
<evidence type="ECO:0000256" key="1">
    <source>
        <dbReference type="SAM" id="MobiDB-lite"/>
    </source>
</evidence>
<dbReference type="AlphaFoldDB" id="A0A7S2DC22"/>
<gene>
    <name evidence="2" type="ORF">DSPE1174_LOCUS21025</name>
</gene>
<dbReference type="GO" id="GO:0005737">
    <property type="term" value="C:cytoplasm"/>
    <property type="evidence" value="ECO:0007669"/>
    <property type="project" value="TreeGrafter"/>
</dbReference>
<feature type="region of interest" description="Disordered" evidence="1">
    <location>
        <begin position="271"/>
        <end position="316"/>
    </location>
</feature>
<evidence type="ECO:0008006" key="3">
    <source>
        <dbReference type="Google" id="ProtNLM"/>
    </source>
</evidence>
<sequence length="418" mass="46331">MAASDDSIPSQGTLLAMPPVVINMGGEMVYILEQRLQAQNISAEKAARVLRDVIRSMYAPEFIKELFKPQHMYSNESTRQIFEKIAHSSIMRLNKTSMDKLYDLMSMGFKYQLLSISAPEELVVVTKRHLSYLQRIVKGTSAAPLVARAVTNLDTTYADLPIGEWFLMKQMLASFLQNRRVRVSILLKAKMQHKDGRLGICYTGPVPRGSEPPGRVSYLLKGTSNTVHLPAGEGSEAHDGYRNNTCYAPGANLYNKANLTAFHRAMGLGQAKKGGVSEDQSTSAEPKSEDGAEERSNFEPDSRTVKQTDEEKKESAMEELNLLATLIGAPAKETNTDRQSTSHSEAQGTNQIFSLNLFSEPAEEFKVPTITVDGRAERKDLNSMLDDLDFKDASLSKAEGKYEDEDDLLDLMDSAAMK</sequence>
<evidence type="ECO:0000313" key="2">
    <source>
        <dbReference type="EMBL" id="CAD9450276.1"/>
    </source>
</evidence>
<dbReference type="Pfam" id="PF10188">
    <property type="entry name" value="Oscp1"/>
    <property type="match status" value="1"/>
</dbReference>
<dbReference type="EMBL" id="HBGS01040868">
    <property type="protein sequence ID" value="CAD9450276.1"/>
    <property type="molecule type" value="Transcribed_RNA"/>
</dbReference>
<name>A0A7S2DC22_9STRA</name>
<proteinExistence type="predicted"/>
<accession>A0A7S2DC22</accession>
<dbReference type="InterPro" id="IPR019332">
    <property type="entry name" value="OSCP1"/>
</dbReference>
<organism evidence="2">
    <name type="scientific">Octactis speculum</name>
    <dbReference type="NCBI Taxonomy" id="3111310"/>
    <lineage>
        <taxon>Eukaryota</taxon>
        <taxon>Sar</taxon>
        <taxon>Stramenopiles</taxon>
        <taxon>Ochrophyta</taxon>
        <taxon>Dictyochophyceae</taxon>
        <taxon>Dictyochales</taxon>
        <taxon>Dictyochaceae</taxon>
        <taxon>Octactis</taxon>
    </lineage>
</organism>